<accession>A0A1H8IE92</accession>
<dbReference type="SUPFAM" id="SSF46785">
    <property type="entry name" value="Winged helix' DNA-binding domain"/>
    <property type="match status" value="1"/>
</dbReference>
<dbReference type="SUPFAM" id="SSF53067">
    <property type="entry name" value="Actin-like ATPase domain"/>
    <property type="match status" value="1"/>
</dbReference>
<dbReference type="OrthoDB" id="3189808at2"/>
<dbReference type="Pfam" id="PF00480">
    <property type="entry name" value="ROK"/>
    <property type="match status" value="1"/>
</dbReference>
<gene>
    <name evidence="2" type="ORF">SAMN05660976_08024</name>
</gene>
<dbReference type="Proteomes" id="UP000198953">
    <property type="component" value="Unassembled WGS sequence"/>
</dbReference>
<dbReference type="InterPro" id="IPR036390">
    <property type="entry name" value="WH_DNA-bd_sf"/>
</dbReference>
<dbReference type="PANTHER" id="PTHR18964:SF149">
    <property type="entry name" value="BIFUNCTIONAL UDP-N-ACETYLGLUCOSAMINE 2-EPIMERASE_N-ACETYLMANNOSAMINE KINASE"/>
    <property type="match status" value="1"/>
</dbReference>
<evidence type="ECO:0000313" key="2">
    <source>
        <dbReference type="EMBL" id="SEN66562.1"/>
    </source>
</evidence>
<comment type="similarity">
    <text evidence="1">Belongs to the ROK (NagC/XylR) family.</text>
</comment>
<evidence type="ECO:0000256" key="1">
    <source>
        <dbReference type="ARBA" id="ARBA00006479"/>
    </source>
</evidence>
<dbReference type="InterPro" id="IPR036388">
    <property type="entry name" value="WH-like_DNA-bd_sf"/>
</dbReference>
<dbReference type="CDD" id="cd23763">
    <property type="entry name" value="ASKHA_ATPase_ROK"/>
    <property type="match status" value="1"/>
</dbReference>
<protein>
    <submittedName>
        <fullName evidence="2">Sugar kinase of the NBD/HSP70 family, may contain an N-terminal HTH domain</fullName>
    </submittedName>
</protein>
<dbReference type="STRING" id="46177.SAMN05660976_08024"/>
<reference evidence="2 3" key="1">
    <citation type="submission" date="2016-10" db="EMBL/GenBank/DDBJ databases">
        <authorList>
            <person name="de Groot N.N."/>
        </authorList>
    </citation>
    <scope>NUCLEOTIDE SEQUENCE [LARGE SCALE GENOMIC DNA]</scope>
    <source>
        <strain evidence="2 3">DSM 43357</strain>
    </source>
</reference>
<dbReference type="EMBL" id="FOBF01000032">
    <property type="protein sequence ID" value="SEN66562.1"/>
    <property type="molecule type" value="Genomic_DNA"/>
</dbReference>
<dbReference type="Gene3D" id="3.30.420.40">
    <property type="match status" value="4"/>
</dbReference>
<dbReference type="AlphaFoldDB" id="A0A1H8IE92"/>
<keyword evidence="2" id="KW-0808">Transferase</keyword>
<keyword evidence="2" id="KW-0418">Kinase</keyword>
<organism evidence="2 3">
    <name type="scientific">Nonomuraea pusilla</name>
    <dbReference type="NCBI Taxonomy" id="46177"/>
    <lineage>
        <taxon>Bacteria</taxon>
        <taxon>Bacillati</taxon>
        <taxon>Actinomycetota</taxon>
        <taxon>Actinomycetes</taxon>
        <taxon>Streptosporangiales</taxon>
        <taxon>Streptosporangiaceae</taxon>
        <taxon>Nonomuraea</taxon>
    </lineage>
</organism>
<keyword evidence="3" id="KW-1185">Reference proteome</keyword>
<dbReference type="GO" id="GO:0016301">
    <property type="term" value="F:kinase activity"/>
    <property type="evidence" value="ECO:0007669"/>
    <property type="project" value="UniProtKB-KW"/>
</dbReference>
<dbReference type="PANTHER" id="PTHR18964">
    <property type="entry name" value="ROK (REPRESSOR, ORF, KINASE) FAMILY"/>
    <property type="match status" value="1"/>
</dbReference>
<sequence>MSVLIGREKSPLRRAGDQSRLRRLNSLAVIEAIRQEPLTIPMIAQATGLSKTAADSVVANLVTLGWAAPVEPLAPTGAGRPASRYRFRAEAAVVIGIDIGLHTTRAEIADLNGEVLTAGSVASSVSETPGDLVAAAVKVVDGLLAEQGRKRAEVWAAGVAVPAVVYQDVITKGAEGWAGFSVRAALEPHFECPIAVENDSNLAAFAEAWKGSATDATSVVYVHSGNRTGAGLVLNGMVVRGANGAAGEIGALPHLGWEHAQEFLHDVRLADGRRLNREEVFAAAADGEAPAVQAVDRFSREIAIGIAALVLAIDPEIVVVGGGNARAGDTFLEPLRRHVEALCTVRPAPPIVPSTLKERGSITGAAGLAANTVLEQLYAAASGGQTLSSTDVPPWRWNAAASGARS</sequence>
<dbReference type="Gene3D" id="1.10.10.10">
    <property type="entry name" value="Winged helix-like DNA-binding domain superfamily/Winged helix DNA-binding domain"/>
    <property type="match status" value="1"/>
</dbReference>
<evidence type="ECO:0000313" key="3">
    <source>
        <dbReference type="Proteomes" id="UP000198953"/>
    </source>
</evidence>
<proteinExistence type="inferred from homology"/>
<dbReference type="RefSeq" id="WP_091105606.1">
    <property type="nucleotide sequence ID" value="NZ_FOBF01000032.1"/>
</dbReference>
<dbReference type="InterPro" id="IPR000600">
    <property type="entry name" value="ROK"/>
</dbReference>
<name>A0A1H8IE92_9ACTN</name>
<dbReference type="InterPro" id="IPR043129">
    <property type="entry name" value="ATPase_NBD"/>
</dbReference>